<dbReference type="Pfam" id="PF02894">
    <property type="entry name" value="GFO_IDH_MocA_C"/>
    <property type="match status" value="1"/>
</dbReference>
<name>A0A5N5DTC0_9PEZI</name>
<dbReference type="InterPro" id="IPR036291">
    <property type="entry name" value="NAD(P)-bd_dom_sf"/>
</dbReference>
<dbReference type="PANTHER" id="PTHR42840:SF5">
    <property type="entry name" value="NAD(P)-BINDING ROSSMANN-FOLD SUPERFAMILY PROTEIN"/>
    <property type="match status" value="1"/>
</dbReference>
<dbReference type="GO" id="GO:0005737">
    <property type="term" value="C:cytoplasm"/>
    <property type="evidence" value="ECO:0007669"/>
    <property type="project" value="TreeGrafter"/>
</dbReference>
<dbReference type="Proteomes" id="UP000325902">
    <property type="component" value="Unassembled WGS sequence"/>
</dbReference>
<dbReference type="Proteomes" id="UP000627934">
    <property type="component" value="Unassembled WGS sequence"/>
</dbReference>
<gene>
    <name evidence="3" type="primary">YMR315W</name>
    <name evidence="4" type="ORF">BFW01_g10703</name>
    <name evidence="3" type="ORF">DBV05_g229</name>
</gene>
<dbReference type="Gene3D" id="3.30.360.10">
    <property type="entry name" value="Dihydrodipicolinate Reductase, domain 2"/>
    <property type="match status" value="1"/>
</dbReference>
<feature type="domain" description="Gfo/Idh/MocA-like oxidoreductase N-terminal" evidence="1">
    <location>
        <begin position="4"/>
        <end position="121"/>
    </location>
</feature>
<evidence type="ECO:0000313" key="4">
    <source>
        <dbReference type="EMBL" id="KAF9629500.1"/>
    </source>
</evidence>
<proteinExistence type="predicted"/>
<reference evidence="4" key="2">
    <citation type="journal article" date="2018" name="DNA Res.">
        <title>Comparative genome and transcriptome analyses reveal adaptations to opportunistic infections in woody plant degrading pathogens of Botryosphaeriaceae.</title>
        <authorList>
            <person name="Yan J.Y."/>
            <person name="Zhao W.S."/>
            <person name="Chen Z."/>
            <person name="Xing Q.K."/>
            <person name="Zhang W."/>
            <person name="Chethana K.W.T."/>
            <person name="Xue M.F."/>
            <person name="Xu J.P."/>
            <person name="Phillips A.J.L."/>
            <person name="Wang Y."/>
            <person name="Liu J.H."/>
            <person name="Liu M."/>
            <person name="Zhou Y."/>
            <person name="Jayawardena R.S."/>
            <person name="Manawasinghe I.S."/>
            <person name="Huang J.B."/>
            <person name="Qiao G.H."/>
            <person name="Fu C.Y."/>
            <person name="Guo F.F."/>
            <person name="Dissanayake A.J."/>
            <person name="Peng Y.L."/>
            <person name="Hyde K.D."/>
            <person name="Li X.H."/>
        </authorList>
    </citation>
    <scope>NUCLEOTIDE SEQUENCE</scope>
    <source>
        <strain evidence="4">CSS-01s</strain>
    </source>
</reference>
<dbReference type="SUPFAM" id="SSF51735">
    <property type="entry name" value="NAD(P)-binding Rossmann-fold domains"/>
    <property type="match status" value="1"/>
</dbReference>
<evidence type="ECO:0000259" key="1">
    <source>
        <dbReference type="Pfam" id="PF01408"/>
    </source>
</evidence>
<protein>
    <submittedName>
        <fullName evidence="4">Oxidoreductase nad-binding rossmann fold protein</fullName>
    </submittedName>
</protein>
<dbReference type="EMBL" id="MDYX01000024">
    <property type="protein sequence ID" value="KAF9629500.1"/>
    <property type="molecule type" value="Genomic_DNA"/>
</dbReference>
<dbReference type="EMBL" id="VCHE01000001">
    <property type="protein sequence ID" value="KAB2581289.1"/>
    <property type="molecule type" value="Genomic_DNA"/>
</dbReference>
<sequence>MSVGVAIIGSGIFVREKHMPAVQAAPSLTLKALFSRSLKSAEALASEAPNVDLYSEDAGEGKGYSDLLARPDIKGVIIALPIPAQPAYIKAALSAGKHVLSEKPIAKDVAEARELLEWYNKNIDKSKVTWGVAENFRFFESYQYGAEKVKELGKVVAFSQRMHILVKEGSKYHATSWRKNPTHQGGFLLDGGVHFIAAVRMLVSSAGDATSVSALTAQHIPYLPPVDTVDAVWRLSNGASGTFSTSFAAPVGGHEYRVVCERGTVTTGFGSAPMSPAFVTVQRAGVDGEERKEFPESTFGVGPEVAAWGEKLEKGGFDERQAPEQALKDLEILEAMLRSGEQGGVPVTLQS</sequence>
<dbReference type="OrthoDB" id="64915at2759"/>
<dbReference type="GO" id="GO:0000166">
    <property type="term" value="F:nucleotide binding"/>
    <property type="evidence" value="ECO:0007669"/>
    <property type="project" value="InterPro"/>
</dbReference>
<organism evidence="3 5">
    <name type="scientific">Lasiodiplodia theobromae</name>
    <dbReference type="NCBI Taxonomy" id="45133"/>
    <lineage>
        <taxon>Eukaryota</taxon>
        <taxon>Fungi</taxon>
        <taxon>Dikarya</taxon>
        <taxon>Ascomycota</taxon>
        <taxon>Pezizomycotina</taxon>
        <taxon>Dothideomycetes</taxon>
        <taxon>Dothideomycetes incertae sedis</taxon>
        <taxon>Botryosphaeriales</taxon>
        <taxon>Botryosphaeriaceae</taxon>
        <taxon>Lasiodiplodia</taxon>
    </lineage>
</organism>
<dbReference type="Pfam" id="PF01408">
    <property type="entry name" value="GFO_IDH_MocA"/>
    <property type="match status" value="1"/>
</dbReference>
<feature type="domain" description="Gfo/Idh/MocA-like oxidoreductase C-terminal" evidence="2">
    <location>
        <begin position="151"/>
        <end position="349"/>
    </location>
</feature>
<reference evidence="4" key="1">
    <citation type="submission" date="2016-08" db="EMBL/GenBank/DDBJ databases">
        <authorList>
            <person name="Yan J."/>
        </authorList>
    </citation>
    <scope>NUCLEOTIDE SEQUENCE</scope>
    <source>
        <strain evidence="4">CSS-01s</strain>
    </source>
</reference>
<reference evidence="3 5" key="3">
    <citation type="journal article" date="2019" name="Sci. Rep.">
        <title>A multi-omics analysis of the grapevine pathogen Lasiodiplodia theobromae reveals that temperature affects the expression of virulence- and pathogenicity-related genes.</title>
        <authorList>
            <person name="Felix C."/>
            <person name="Meneses R."/>
            <person name="Goncalves M.F.M."/>
            <person name="Tilleman L."/>
            <person name="Duarte A.S."/>
            <person name="Jorrin-Novo J.V."/>
            <person name="Van de Peer Y."/>
            <person name="Deforce D."/>
            <person name="Van Nieuwerburgh F."/>
            <person name="Esteves A.C."/>
            <person name="Alves A."/>
        </authorList>
    </citation>
    <scope>NUCLEOTIDE SEQUENCE [LARGE SCALE GENOMIC DNA]</scope>
    <source>
        <strain evidence="3 5">LA-SOL3</strain>
    </source>
</reference>
<dbReference type="PANTHER" id="PTHR42840">
    <property type="entry name" value="NAD(P)-BINDING ROSSMANN-FOLD SUPERFAMILY PROTEIN-RELATED"/>
    <property type="match status" value="1"/>
</dbReference>
<dbReference type="GO" id="GO:0016491">
    <property type="term" value="F:oxidoreductase activity"/>
    <property type="evidence" value="ECO:0007669"/>
    <property type="project" value="TreeGrafter"/>
</dbReference>
<accession>A0A5N5DTC0</accession>
<evidence type="ECO:0000313" key="5">
    <source>
        <dbReference type="Proteomes" id="UP000325902"/>
    </source>
</evidence>
<comment type="caution">
    <text evidence="3">The sequence shown here is derived from an EMBL/GenBank/DDBJ whole genome shotgun (WGS) entry which is preliminary data.</text>
</comment>
<dbReference type="InterPro" id="IPR004104">
    <property type="entry name" value="Gfo/Idh/MocA-like_OxRdtase_C"/>
</dbReference>
<dbReference type="InterPro" id="IPR000683">
    <property type="entry name" value="Gfo/Idh/MocA-like_OxRdtase_N"/>
</dbReference>
<dbReference type="GO" id="GO:0006740">
    <property type="term" value="P:NADPH regeneration"/>
    <property type="evidence" value="ECO:0007669"/>
    <property type="project" value="TreeGrafter"/>
</dbReference>
<dbReference type="Gene3D" id="3.40.50.720">
    <property type="entry name" value="NAD(P)-binding Rossmann-like Domain"/>
    <property type="match status" value="1"/>
</dbReference>
<dbReference type="AlphaFoldDB" id="A0A5N5DTC0"/>
<keyword evidence="5" id="KW-1185">Reference proteome</keyword>
<evidence type="ECO:0000259" key="2">
    <source>
        <dbReference type="Pfam" id="PF02894"/>
    </source>
</evidence>
<dbReference type="SUPFAM" id="SSF55347">
    <property type="entry name" value="Glyceraldehyde-3-phosphate dehydrogenase-like, C-terminal domain"/>
    <property type="match status" value="1"/>
</dbReference>
<evidence type="ECO:0000313" key="3">
    <source>
        <dbReference type="EMBL" id="KAB2581289.1"/>
    </source>
</evidence>